<accession>A0AC61NJG7</accession>
<organism evidence="1 2">
    <name type="scientific">Halosquirtibacter laminarini</name>
    <dbReference type="NCBI Taxonomy" id="3374600"/>
    <lineage>
        <taxon>Bacteria</taxon>
        <taxon>Pseudomonadati</taxon>
        <taxon>Bacteroidota</taxon>
        <taxon>Bacteroidia</taxon>
        <taxon>Marinilabiliales</taxon>
        <taxon>Prolixibacteraceae</taxon>
        <taxon>Halosquirtibacter</taxon>
    </lineage>
</organism>
<protein>
    <submittedName>
        <fullName evidence="1">Uncharacterized protein</fullName>
    </submittedName>
</protein>
<keyword evidence="2" id="KW-1185">Reference proteome</keyword>
<sequence>MESNNFSPSINIIRDQEKELTYHVTPNSLRIANSIASQYKSTGHCFNLIGSYGTGKSSFLLALERDLKGEKSYFFNTTNVLDESLTSYYFINIIGGYQSLKTALDNELEIDSTKEPDNTIEQFHLFIKEKNKKGQIVVLVIDEYGKFLEYACNNNTDENIYFIQQVAECVNSNDLDCLMITSMHQNFNQYGAKLSGTSQNEWQKVNGRFIDITFNEPIEQLIYLSSQQVRLLQNSDNSIEKTEKANQVSIDSNLFLNKGTLDIETGRSLYPLDFASTYVLAKALQVYGQNERSLFTFLNKAEEGSLIEYIEKDKRYTLASLYNSLFDQYYSFIISGNNPYKSSWDSIRNALERIQNTGYSNELLLSEIVKTIGLLNIFASAGSRINSPFLTKYIDGYSSNEIMDAINFLEGNNIIRFRELTQKYILFGGTDLDFESELKKAKRKIDTNIQVANHIKSLYSFPYVYAKAISYQQGTPRIFGYDISDEPIDHFDQPQIDGLINLIFCKPKEVATTTLKCKTKKGLPILYGVFTKTKEIKNVIENIEKCRVVKEEHHEDRAAVKELDLMITTYEQELQKLVLENLGSKDSGIKWFVNGKEHKIETSRELNHTLSRICEKAYTETPHFVNELINKHKISTAISTARRYYLNALLKNLNQEDIGFAKDKFPAEKTIYMSLLKNSGIHRYAKDQWIVGKPKQDSNLYRLWCKTEEILDSTKDEKINLSIFYDELSKAPYKLKEGFLNFWIPTFLVLKQDDFALFNDKGYIPFITIEVLDLIHKKPSQFDVKAFSSNGIKLDLLNTYRDLIQKETKGEAKRGVYIDTIRPLIKFCRELPTFTQRSKRMSPSAIGFRNAILNAEDPETAFFEQIPSALGYSGLDLRSENVDLKDYLQQLKDAIRELRECESEMISEVEALLLKTMGFKKGEKFTVYKEQIDQRFSTLDRDLLLPHIKRLVNRLTAPVPKKTDWIKGLFSAVIVKGIDQMRDNDIALFINNFKKSYKDLERLVDIHKLNDTRKDKVVMIDIINQDGEAKKEHIAVSDFDTKKYESFDLALTNLFSEENKTEIDKQIMKQFLVRKLQEIL</sequence>
<gene>
    <name evidence="1" type="ORF">K4L44_08680</name>
</gene>
<proteinExistence type="predicted"/>
<dbReference type="EMBL" id="CP081303">
    <property type="protein sequence ID" value="QZE15891.1"/>
    <property type="molecule type" value="Genomic_DNA"/>
</dbReference>
<dbReference type="Proteomes" id="UP000826212">
    <property type="component" value="Chromosome"/>
</dbReference>
<evidence type="ECO:0000313" key="2">
    <source>
        <dbReference type="Proteomes" id="UP000826212"/>
    </source>
</evidence>
<reference evidence="1" key="1">
    <citation type="submission" date="2021-08" db="EMBL/GenBank/DDBJ databases">
        <title>Novel anaerobic bacterium isolated from sea squirt in East Sea, Republic of Korea.</title>
        <authorList>
            <person name="Nguyen T.H."/>
            <person name="Li Z."/>
            <person name="Lee Y.-J."/>
            <person name="Ko J."/>
            <person name="Kim S.-G."/>
        </authorList>
    </citation>
    <scope>NUCLEOTIDE SEQUENCE</scope>
    <source>
        <strain evidence="1">KCTC 25031</strain>
    </source>
</reference>
<name>A0AC61NJG7_9BACT</name>
<evidence type="ECO:0000313" key="1">
    <source>
        <dbReference type="EMBL" id="QZE15891.1"/>
    </source>
</evidence>